<dbReference type="GO" id="GO:0042545">
    <property type="term" value="P:cell wall modification"/>
    <property type="evidence" value="ECO:0007669"/>
    <property type="project" value="TreeGrafter"/>
</dbReference>
<proteinExistence type="predicted"/>
<feature type="domain" description="Calcineurin-like phosphoesterase" evidence="1">
    <location>
        <begin position="1"/>
        <end position="235"/>
    </location>
</feature>
<sequence length="264" mass="28749">MRVHVVSDVHGNADALKRAGDGADALVVLGDLIDFVDYHDHEKGIMGALFGAEKVAGFARLRREGTRDETVAYSRELWASLDDPAGAVDEAIRTQYAALFAAMTAPTYATPGNVDTPALWPEFAGEGIRVLDGEVAEIGGLRFGFVGGALLPDGVVPRPRKGAAWRPYLRVREDYDASVAKLTDVDVLCTHGPPALPELTYDVVARRSEIGSAALLELIRTQRPRWSVFGHVHQPLAPRARVGLTECRNVGHFKETGQPYVLRW</sequence>
<name>A0A1H5R6Y8_9PSEU</name>
<gene>
    <name evidence="2" type="ORF">SAMN05421837_107249</name>
</gene>
<dbReference type="InterPro" id="IPR029052">
    <property type="entry name" value="Metallo-depent_PP-like"/>
</dbReference>
<dbReference type="EMBL" id="FNUJ01000007">
    <property type="protein sequence ID" value="SEF34200.1"/>
    <property type="molecule type" value="Genomic_DNA"/>
</dbReference>
<organism evidence="2 3">
    <name type="scientific">Amycolatopsis pretoriensis</name>
    <dbReference type="NCBI Taxonomy" id="218821"/>
    <lineage>
        <taxon>Bacteria</taxon>
        <taxon>Bacillati</taxon>
        <taxon>Actinomycetota</taxon>
        <taxon>Actinomycetes</taxon>
        <taxon>Pseudonocardiales</taxon>
        <taxon>Pseudonocardiaceae</taxon>
        <taxon>Amycolatopsis</taxon>
    </lineage>
</organism>
<dbReference type="RefSeq" id="WP_091389724.1">
    <property type="nucleotide sequence ID" value="NZ_FNUJ01000007.1"/>
</dbReference>
<dbReference type="InterPro" id="IPR051693">
    <property type="entry name" value="UPF0046_metallophosphoest"/>
</dbReference>
<dbReference type="PANTHER" id="PTHR12905">
    <property type="entry name" value="METALLOPHOSPHOESTERASE"/>
    <property type="match status" value="1"/>
</dbReference>
<keyword evidence="3" id="KW-1185">Reference proteome</keyword>
<evidence type="ECO:0000313" key="2">
    <source>
        <dbReference type="EMBL" id="SEF34200.1"/>
    </source>
</evidence>
<protein>
    <submittedName>
        <fullName evidence="2">Predicted phosphoesterase</fullName>
    </submittedName>
</protein>
<dbReference type="SUPFAM" id="SSF56300">
    <property type="entry name" value="Metallo-dependent phosphatases"/>
    <property type="match status" value="1"/>
</dbReference>
<evidence type="ECO:0000313" key="3">
    <source>
        <dbReference type="Proteomes" id="UP000198878"/>
    </source>
</evidence>
<reference evidence="3" key="1">
    <citation type="submission" date="2016-10" db="EMBL/GenBank/DDBJ databases">
        <authorList>
            <person name="Varghese N."/>
            <person name="Submissions S."/>
        </authorList>
    </citation>
    <scope>NUCLEOTIDE SEQUENCE [LARGE SCALE GENOMIC DNA]</scope>
    <source>
        <strain evidence="3">DSM 44654</strain>
    </source>
</reference>
<dbReference type="GO" id="GO:0016787">
    <property type="term" value="F:hydrolase activity"/>
    <property type="evidence" value="ECO:0007669"/>
    <property type="project" value="InterPro"/>
</dbReference>
<dbReference type="Pfam" id="PF00149">
    <property type="entry name" value="Metallophos"/>
    <property type="match status" value="1"/>
</dbReference>
<dbReference type="PANTHER" id="PTHR12905:SF0">
    <property type="entry name" value="CALCINEURIN-LIKE PHOSPHOESTERASE DOMAIN-CONTAINING PROTEIN"/>
    <property type="match status" value="1"/>
</dbReference>
<dbReference type="STRING" id="218821.SAMN05421837_107249"/>
<dbReference type="InterPro" id="IPR004843">
    <property type="entry name" value="Calcineurin-like_PHP"/>
</dbReference>
<dbReference type="AlphaFoldDB" id="A0A1H5R6Y8"/>
<accession>A0A1H5R6Y8</accession>
<dbReference type="Gene3D" id="3.60.21.10">
    <property type="match status" value="2"/>
</dbReference>
<dbReference type="Proteomes" id="UP000198878">
    <property type="component" value="Unassembled WGS sequence"/>
</dbReference>
<evidence type="ECO:0000259" key="1">
    <source>
        <dbReference type="Pfam" id="PF00149"/>
    </source>
</evidence>